<dbReference type="PANTHER" id="PTHR13847">
    <property type="entry name" value="SARCOSINE DEHYDROGENASE-RELATED"/>
    <property type="match status" value="1"/>
</dbReference>
<accession>A0A8E2B6G5</accession>
<dbReference type="Pfam" id="PF01266">
    <property type="entry name" value="DAO"/>
    <property type="match status" value="1"/>
</dbReference>
<dbReference type="GO" id="GO:0005737">
    <property type="term" value="C:cytoplasm"/>
    <property type="evidence" value="ECO:0007669"/>
    <property type="project" value="TreeGrafter"/>
</dbReference>
<dbReference type="InterPro" id="IPR006076">
    <property type="entry name" value="FAD-dep_OxRdtase"/>
</dbReference>
<protein>
    <submittedName>
        <fullName evidence="3">FAD-binding oxidoreductase</fullName>
    </submittedName>
</protein>
<gene>
    <name evidence="3" type="ORF">H5411_31350</name>
</gene>
<dbReference type="GO" id="GO:0016491">
    <property type="term" value="F:oxidoreductase activity"/>
    <property type="evidence" value="ECO:0007669"/>
    <property type="project" value="UniProtKB-KW"/>
</dbReference>
<dbReference type="Proteomes" id="UP000550260">
    <property type="component" value="Unassembled WGS sequence"/>
</dbReference>
<dbReference type="Gene3D" id="3.30.9.10">
    <property type="entry name" value="D-Amino Acid Oxidase, subunit A, domain 2"/>
    <property type="match status" value="1"/>
</dbReference>
<dbReference type="AlphaFoldDB" id="A0A8E2B6G5"/>
<evidence type="ECO:0000313" key="4">
    <source>
        <dbReference type="Proteomes" id="UP000550260"/>
    </source>
</evidence>
<evidence type="ECO:0000256" key="1">
    <source>
        <dbReference type="ARBA" id="ARBA00023002"/>
    </source>
</evidence>
<dbReference type="Gene3D" id="3.50.50.60">
    <property type="entry name" value="FAD/NAD(P)-binding domain"/>
    <property type="match status" value="1"/>
</dbReference>
<dbReference type="InterPro" id="IPR036188">
    <property type="entry name" value="FAD/NAD-bd_sf"/>
</dbReference>
<dbReference type="EMBL" id="JACJHR010000057">
    <property type="protein sequence ID" value="MBB2503624.1"/>
    <property type="molecule type" value="Genomic_DNA"/>
</dbReference>
<evidence type="ECO:0000313" key="3">
    <source>
        <dbReference type="EMBL" id="MBB2503624.1"/>
    </source>
</evidence>
<proteinExistence type="predicted"/>
<organism evidence="3 4">
    <name type="scientific">Amycolatopsis echigonensis</name>
    <dbReference type="NCBI Taxonomy" id="2576905"/>
    <lineage>
        <taxon>Bacteria</taxon>
        <taxon>Bacillati</taxon>
        <taxon>Actinomycetota</taxon>
        <taxon>Actinomycetes</taxon>
        <taxon>Pseudonocardiales</taxon>
        <taxon>Pseudonocardiaceae</taxon>
        <taxon>Amycolatopsis</taxon>
    </lineage>
</organism>
<dbReference type="SUPFAM" id="SSF51905">
    <property type="entry name" value="FAD/NAD(P)-binding domain"/>
    <property type="match status" value="1"/>
</dbReference>
<comment type="caution">
    <text evidence="3">The sequence shown here is derived from an EMBL/GenBank/DDBJ whole genome shotgun (WGS) entry which is preliminary data.</text>
</comment>
<reference evidence="3 4" key="1">
    <citation type="submission" date="2020-08" db="EMBL/GenBank/DDBJ databases">
        <title>Amycolatopsis echigonensis JCM 21831.</title>
        <authorList>
            <person name="Tedsree N."/>
            <person name="Kuncharoen N."/>
            <person name="Likhitwitayawuid K."/>
            <person name="Tanasupawat S."/>
        </authorList>
    </citation>
    <scope>NUCLEOTIDE SEQUENCE [LARGE SCALE GENOMIC DNA]</scope>
    <source>
        <strain evidence="3 4">JCM 21831</strain>
    </source>
</reference>
<evidence type="ECO:0000259" key="2">
    <source>
        <dbReference type="Pfam" id="PF01266"/>
    </source>
</evidence>
<dbReference type="PANTHER" id="PTHR13847:SF287">
    <property type="entry name" value="FAD-DEPENDENT OXIDOREDUCTASE DOMAIN-CONTAINING PROTEIN 1"/>
    <property type="match status" value="1"/>
</dbReference>
<feature type="domain" description="FAD dependent oxidoreductase" evidence="2">
    <location>
        <begin position="9"/>
        <end position="388"/>
    </location>
</feature>
<name>A0A8E2B6G5_9PSEU</name>
<sequence length="437" mass="46048">MMSAEIGADAVVVGAGVIGSAVALELARAGRRVVVADRASGAGQGSTSASSAVIRYNFSTLAGVSAAWEAQFCWSDWADHLGHDVGDLARFERSGLVVLDVDVVPRSGWVPLLDEVGVPYEEWDGATLARRVPGIDTGRYWPPKRIDDEEFWSDATETLGGVYTPDAGYVTDPQLAARNLAAAAAKEGAEFRFRAAVTGIESADGRVRAVVLADGTRIAAPVVVNAAGPWSGKLNELAGVGEDFTVGVRPMRQEVAHVLAPEGYHPAGGVGPAVADMDLGTYFRGEVGGGLLVGGTEPECDPLQWLDDPDEANPNPTMAVFEAQVTRAARRLPGMRVPNRARGVVGVYDVADDWTPIYDRTGLPGFYVAMGTSGNQFKNAPVVGRMMSTLIEQVEAGADHDANPVQYKGVHTGLRVDLGAFSRKRERNAGSSGTVMG</sequence>
<keyword evidence="1" id="KW-0560">Oxidoreductase</keyword>